<dbReference type="CDD" id="cd02869">
    <property type="entry name" value="PseudoU_synth_RluA_like"/>
    <property type="match status" value="1"/>
</dbReference>
<dbReference type="Pfam" id="PF01479">
    <property type="entry name" value="S4"/>
    <property type="match status" value="1"/>
</dbReference>
<dbReference type="PANTHER" id="PTHR21600">
    <property type="entry name" value="MITOCHONDRIAL RNA PSEUDOURIDINE SYNTHASE"/>
    <property type="match status" value="1"/>
</dbReference>
<dbReference type="EMBL" id="QOQD01000006">
    <property type="protein sequence ID" value="RCL73493.1"/>
    <property type="molecule type" value="Genomic_DNA"/>
</dbReference>
<accession>A0A368DQD3</accession>
<gene>
    <name evidence="5" type="ORF">DBW71_03170</name>
</gene>
<keyword evidence="2" id="KW-0413">Isomerase</keyword>
<reference evidence="5 6" key="1">
    <citation type="journal article" date="2018" name="Microbiome">
        <title>Fine metagenomic profile of the Mediterranean stratified and mixed water columns revealed by assembly and recruitment.</title>
        <authorList>
            <person name="Haro-Moreno J.M."/>
            <person name="Lopez-Perez M."/>
            <person name="De La Torre J.R."/>
            <person name="Picazo A."/>
            <person name="Camacho A."/>
            <person name="Rodriguez-Valera F."/>
        </authorList>
    </citation>
    <scope>NUCLEOTIDE SEQUENCE [LARGE SCALE GENOMIC DNA]</scope>
    <source>
        <strain evidence="5">MED-G57</strain>
    </source>
</reference>
<dbReference type="InterPro" id="IPR036986">
    <property type="entry name" value="S4_RNA-bd_sf"/>
</dbReference>
<evidence type="ECO:0000313" key="5">
    <source>
        <dbReference type="EMBL" id="RCL73493.1"/>
    </source>
</evidence>
<dbReference type="Proteomes" id="UP000253570">
    <property type="component" value="Unassembled WGS sequence"/>
</dbReference>
<feature type="domain" description="RNA-binding S4" evidence="4">
    <location>
        <begin position="12"/>
        <end position="74"/>
    </location>
</feature>
<keyword evidence="3" id="KW-0694">RNA-binding</keyword>
<evidence type="ECO:0000256" key="3">
    <source>
        <dbReference type="PROSITE-ProRule" id="PRU00182"/>
    </source>
</evidence>
<sequence>MHKIVKVDDNQIRLDRWLKENIKNTSYTNIQKIIRTGQVRVGGRRKKPDYRVLAGDIIRIPPDQIDTEALLKQNSNYQIRSIRDMQIYEDKHVLIINKPYGLATQGGTSINIHVDGMLKDMNTEVDEKYRLVHRLDKHTTGVLMIAKRREVAQFYTSAFKNQKIKKQYIALVNGKPINRNGQIDIEISDTYQKKSDFVGYNRKQSVVTKYKLIDNHEDTISLLQIYPLTGRKHQIRKHLTLIGHPIIGDMKYGNIKINEGLEKKLYLHAQKLVFPSFKSEEKIEVIAEMPIYFYEAIKLLKLNLDE</sequence>
<evidence type="ECO:0000256" key="1">
    <source>
        <dbReference type="ARBA" id="ARBA00010876"/>
    </source>
</evidence>
<dbReference type="CDD" id="cd00165">
    <property type="entry name" value="S4"/>
    <property type="match status" value="1"/>
</dbReference>
<comment type="similarity">
    <text evidence="1">Belongs to the pseudouridine synthase RluA family.</text>
</comment>
<evidence type="ECO:0000256" key="2">
    <source>
        <dbReference type="ARBA" id="ARBA00023235"/>
    </source>
</evidence>
<dbReference type="Gene3D" id="3.30.2350.10">
    <property type="entry name" value="Pseudouridine synthase"/>
    <property type="match status" value="1"/>
</dbReference>
<evidence type="ECO:0000313" key="6">
    <source>
        <dbReference type="Proteomes" id="UP000253570"/>
    </source>
</evidence>
<evidence type="ECO:0000259" key="4">
    <source>
        <dbReference type="SMART" id="SM00363"/>
    </source>
</evidence>
<comment type="caution">
    <text evidence="5">The sequence shown here is derived from an EMBL/GenBank/DDBJ whole genome shotgun (WGS) entry which is preliminary data.</text>
</comment>
<dbReference type="GO" id="GO:0003723">
    <property type="term" value="F:RNA binding"/>
    <property type="evidence" value="ECO:0007669"/>
    <property type="project" value="UniProtKB-KW"/>
</dbReference>
<protein>
    <submittedName>
        <fullName evidence="5">RluA family pseudouridine synthase</fullName>
    </submittedName>
</protein>
<dbReference type="SMART" id="SM00363">
    <property type="entry name" value="S4"/>
    <property type="match status" value="1"/>
</dbReference>
<dbReference type="AlphaFoldDB" id="A0A368DQD3"/>
<dbReference type="Gene3D" id="3.10.290.10">
    <property type="entry name" value="RNA-binding S4 domain"/>
    <property type="match status" value="1"/>
</dbReference>
<proteinExistence type="inferred from homology"/>
<dbReference type="InterPro" id="IPR020103">
    <property type="entry name" value="PsdUridine_synth_cat_dom_sf"/>
</dbReference>
<dbReference type="SUPFAM" id="SSF55120">
    <property type="entry name" value="Pseudouridine synthase"/>
    <property type="match status" value="1"/>
</dbReference>
<dbReference type="InterPro" id="IPR006224">
    <property type="entry name" value="PsdUridine_synth_RluA-like_CS"/>
</dbReference>
<dbReference type="InterPro" id="IPR050188">
    <property type="entry name" value="RluA_PseudoU_synthase"/>
</dbReference>
<name>A0A368DQD3_9PROT</name>
<dbReference type="SUPFAM" id="SSF55174">
    <property type="entry name" value="Alpha-L RNA-binding motif"/>
    <property type="match status" value="1"/>
</dbReference>
<dbReference type="GO" id="GO:0120159">
    <property type="term" value="F:rRNA pseudouridine synthase activity"/>
    <property type="evidence" value="ECO:0007669"/>
    <property type="project" value="UniProtKB-ARBA"/>
</dbReference>
<dbReference type="PROSITE" id="PS01129">
    <property type="entry name" value="PSI_RLU"/>
    <property type="match status" value="1"/>
</dbReference>
<dbReference type="InterPro" id="IPR006145">
    <property type="entry name" value="PsdUridine_synth_RsuA/RluA"/>
</dbReference>
<dbReference type="Pfam" id="PF00849">
    <property type="entry name" value="PseudoU_synth_2"/>
    <property type="match status" value="1"/>
</dbReference>
<dbReference type="PROSITE" id="PS50889">
    <property type="entry name" value="S4"/>
    <property type="match status" value="1"/>
</dbReference>
<dbReference type="InterPro" id="IPR002942">
    <property type="entry name" value="S4_RNA-bd"/>
</dbReference>
<organism evidence="5 6">
    <name type="scientific">PS1 clade bacterium</name>
    <dbReference type="NCBI Taxonomy" id="2175152"/>
    <lineage>
        <taxon>Bacteria</taxon>
        <taxon>Pseudomonadati</taxon>
        <taxon>Pseudomonadota</taxon>
        <taxon>Alphaproteobacteria</taxon>
        <taxon>PS1 clade</taxon>
    </lineage>
</organism>
<dbReference type="GO" id="GO:0000455">
    <property type="term" value="P:enzyme-directed rRNA pseudouridine synthesis"/>
    <property type="evidence" value="ECO:0007669"/>
    <property type="project" value="UniProtKB-ARBA"/>
</dbReference>